<dbReference type="EMBL" id="JASMQC010000043">
    <property type="protein sequence ID" value="KAK1929936.1"/>
    <property type="molecule type" value="Genomic_DNA"/>
</dbReference>
<protein>
    <submittedName>
        <fullName evidence="9">Urease accessory protein G</fullName>
    </submittedName>
</protein>
<feature type="domain" description="CobW/HypB/UreG nucleotide-binding" evidence="8">
    <location>
        <begin position="93"/>
        <end position="262"/>
    </location>
</feature>
<evidence type="ECO:0000256" key="3">
    <source>
        <dbReference type="ARBA" id="ARBA00022988"/>
    </source>
</evidence>
<keyword evidence="5" id="KW-0143">Chaperone</keyword>
<dbReference type="NCBIfam" id="TIGR00101">
    <property type="entry name" value="ureG"/>
    <property type="match status" value="1"/>
</dbReference>
<comment type="similarity">
    <text evidence="1">Belongs to the SIMIBI class G3E GTPase family. UreG subfamily.</text>
</comment>
<dbReference type="FunFam" id="3.40.50.300:FF:000208">
    <property type="entry name" value="Urease accessory protein UreG"/>
    <property type="match status" value="1"/>
</dbReference>
<dbReference type="Proteomes" id="UP001259832">
    <property type="component" value="Unassembled WGS sequence"/>
</dbReference>
<dbReference type="GO" id="GO:0003924">
    <property type="term" value="F:GTPase activity"/>
    <property type="evidence" value="ECO:0007669"/>
    <property type="project" value="InterPro"/>
</dbReference>
<dbReference type="InterPro" id="IPR003495">
    <property type="entry name" value="CobW/HypB/UreG_nucleotide-bd"/>
</dbReference>
<keyword evidence="10" id="KW-1185">Reference proteome</keyword>
<dbReference type="GO" id="GO:0043419">
    <property type="term" value="P:urea catabolic process"/>
    <property type="evidence" value="ECO:0007669"/>
    <property type="project" value="InterPro"/>
</dbReference>
<evidence type="ECO:0000256" key="6">
    <source>
        <dbReference type="SAM" id="Coils"/>
    </source>
</evidence>
<evidence type="ECO:0000256" key="7">
    <source>
        <dbReference type="SAM" id="MobiDB-lite"/>
    </source>
</evidence>
<name>A0AAD9G197_9STRA</name>
<dbReference type="AlphaFoldDB" id="A0AAD9G197"/>
<evidence type="ECO:0000256" key="2">
    <source>
        <dbReference type="ARBA" id="ARBA00022741"/>
    </source>
</evidence>
<keyword evidence="3" id="KW-0996">Nickel insertion</keyword>
<evidence type="ECO:0000256" key="4">
    <source>
        <dbReference type="ARBA" id="ARBA00023134"/>
    </source>
</evidence>
<accession>A0AAD9G197</accession>
<dbReference type="InterPro" id="IPR004400">
    <property type="entry name" value="UreG"/>
</dbReference>
<dbReference type="PANTHER" id="PTHR31715:SF0">
    <property type="entry name" value="UREASE ACCESSORY PROTEIN G"/>
    <property type="match status" value="1"/>
</dbReference>
<sequence length="882" mass="99918">MRNREDSNAMEHSHDHSHSHSHNHSHSHDHEHVIDGDEVVRRFTQSRGREPTPDEEKQLREHGHTHEHMDHAGVFHERDAAKSGRDWTQRAFTVGIGGPVGSGKTALMLALCRALKDKYSLAAVTNDIFTREDGEFLVRHDALPEERIRAIETGGCPHAAIREDISANLQACEDLTDEFDTQLLLVESGGDNLAANFSRELADYIIYVIDVAGGDKVPRKGGPGITQADLLVVNKIDLAPHVGADLDVMDRDAKLMRGEGPTVFSVINQGKGVQDIIDHMIEAWKKALAPLEKHVETQVKHLTAVADVVRELRAAEELYSKEYTELSIAVPEDLQPALKRLPQLRRVCETFSLFIHKCSVAKVAVAEDLAKDVIAALEVFTADHVEKAQHLLSELYELLQKEKAFDLAYENLREGCEHDESQENGSELELHRMHRDQLLRKRDAERLAIQQWIIALHFAGQRYKAHMHDVLRQFRAVYERMEATLAALIQELQEQLGQDAATFNYVSEESWEEIIAEYDCHIAITSWMSELFKRILRAEHKAAKSLQRTKKLDRALRKTFGSVGFSSHLSELVEFHNLLTVNIANPIRRTLKFTKERQERLREELSKALEETQAHMNAARSRLDARNGEEDDPVRCDSFTSSEASETDENVEELNNVNVSTLKKEELPVKNSPEQVEIDLLKRKLAIQRQETARVWNQTSFLAVKTMELMVQDYAKHMTKALVVLRNPPSLELVEVNEKKTPEPWKHITQRLAIAISDKAEPSAMENTQTNPRHCPDSKNNRYRRTHKATRVISEPSGVQVVLSFAQSAVGVAYWGVQKALETTRGLVPRSVEERIVLAVLLVVFLALMNVCAKSVHLESSWSDLAQTQNIKFSMCTQQTQT</sequence>
<feature type="coiled-coil region" evidence="6">
    <location>
        <begin position="471"/>
        <end position="498"/>
    </location>
</feature>
<evidence type="ECO:0000256" key="1">
    <source>
        <dbReference type="ARBA" id="ARBA00005732"/>
    </source>
</evidence>
<feature type="region of interest" description="Disordered" evidence="7">
    <location>
        <begin position="45"/>
        <end position="66"/>
    </location>
</feature>
<organism evidence="9 10">
    <name type="scientific">Phytophthora citrophthora</name>
    <dbReference type="NCBI Taxonomy" id="4793"/>
    <lineage>
        <taxon>Eukaryota</taxon>
        <taxon>Sar</taxon>
        <taxon>Stramenopiles</taxon>
        <taxon>Oomycota</taxon>
        <taxon>Peronosporomycetes</taxon>
        <taxon>Peronosporales</taxon>
        <taxon>Peronosporaceae</taxon>
        <taxon>Phytophthora</taxon>
    </lineage>
</organism>
<evidence type="ECO:0000256" key="5">
    <source>
        <dbReference type="ARBA" id="ARBA00023186"/>
    </source>
</evidence>
<feature type="region of interest" description="Disordered" evidence="7">
    <location>
        <begin position="1"/>
        <end position="31"/>
    </location>
</feature>
<feature type="region of interest" description="Disordered" evidence="7">
    <location>
        <begin position="761"/>
        <end position="781"/>
    </location>
</feature>
<dbReference type="GO" id="GO:0005525">
    <property type="term" value="F:GTP binding"/>
    <property type="evidence" value="ECO:0007669"/>
    <property type="project" value="UniProtKB-KW"/>
</dbReference>
<dbReference type="InterPro" id="IPR027417">
    <property type="entry name" value="P-loop_NTPase"/>
</dbReference>
<evidence type="ECO:0000313" key="9">
    <source>
        <dbReference type="EMBL" id="KAK1929936.1"/>
    </source>
</evidence>
<dbReference type="InterPro" id="IPR027267">
    <property type="entry name" value="AH/BAR_dom_sf"/>
</dbReference>
<keyword evidence="6" id="KW-0175">Coiled coil</keyword>
<gene>
    <name evidence="9" type="ORF">P3T76_014611</name>
</gene>
<reference evidence="9" key="1">
    <citation type="submission" date="2023-08" db="EMBL/GenBank/DDBJ databases">
        <title>Reference Genome Resource for the Citrus Pathogen Phytophthora citrophthora.</title>
        <authorList>
            <person name="Moller H."/>
            <person name="Coetzee B."/>
            <person name="Rose L.J."/>
            <person name="Van Niekerk J.M."/>
        </authorList>
    </citation>
    <scope>NUCLEOTIDE SEQUENCE</scope>
    <source>
        <strain evidence="9">STE-U-9442</strain>
    </source>
</reference>
<dbReference type="Gene3D" id="1.20.1270.60">
    <property type="entry name" value="Arfaptin homology (AH) domain/BAR domain"/>
    <property type="match status" value="1"/>
</dbReference>
<evidence type="ECO:0000313" key="10">
    <source>
        <dbReference type="Proteomes" id="UP001259832"/>
    </source>
</evidence>
<feature type="compositionally biased region" description="Basic and acidic residues" evidence="7">
    <location>
        <begin position="1"/>
        <end position="18"/>
    </location>
</feature>
<dbReference type="SUPFAM" id="SSF52540">
    <property type="entry name" value="P-loop containing nucleoside triphosphate hydrolases"/>
    <property type="match status" value="1"/>
</dbReference>
<dbReference type="Pfam" id="PF02492">
    <property type="entry name" value="cobW"/>
    <property type="match status" value="1"/>
</dbReference>
<dbReference type="CDD" id="cd05540">
    <property type="entry name" value="UreG"/>
    <property type="match status" value="1"/>
</dbReference>
<comment type="caution">
    <text evidence="9">The sequence shown here is derived from an EMBL/GenBank/DDBJ whole genome shotgun (WGS) entry which is preliminary data.</text>
</comment>
<evidence type="ECO:0000259" key="8">
    <source>
        <dbReference type="Pfam" id="PF02492"/>
    </source>
</evidence>
<keyword evidence="2" id="KW-0547">Nucleotide-binding</keyword>
<feature type="region of interest" description="Disordered" evidence="7">
    <location>
        <begin position="613"/>
        <end position="653"/>
    </location>
</feature>
<keyword evidence="4" id="KW-0342">GTP-binding</keyword>
<dbReference type="GO" id="GO:0016151">
    <property type="term" value="F:nickel cation binding"/>
    <property type="evidence" value="ECO:0007669"/>
    <property type="project" value="InterPro"/>
</dbReference>
<dbReference type="HAMAP" id="MF_01389">
    <property type="entry name" value="UreG"/>
    <property type="match status" value="1"/>
</dbReference>
<dbReference type="PANTHER" id="PTHR31715">
    <property type="entry name" value="UREASE ACCESSORY PROTEIN G"/>
    <property type="match status" value="1"/>
</dbReference>
<proteinExistence type="inferred from homology"/>
<dbReference type="Gene3D" id="3.40.50.300">
    <property type="entry name" value="P-loop containing nucleotide triphosphate hydrolases"/>
    <property type="match status" value="1"/>
</dbReference>